<comment type="caution">
    <text evidence="6">The sequence shown here is derived from an EMBL/GenBank/DDBJ whole genome shotgun (WGS) entry which is preliminary data.</text>
</comment>
<keyword evidence="3" id="KW-0206">Cytoskeleton</keyword>
<dbReference type="Proteomes" id="UP001174136">
    <property type="component" value="Unassembled WGS sequence"/>
</dbReference>
<feature type="region of interest" description="Disordered" evidence="4">
    <location>
        <begin position="75"/>
        <end position="207"/>
    </location>
</feature>
<keyword evidence="7" id="KW-1185">Reference proteome</keyword>
<dbReference type="Pfam" id="PF15309">
    <property type="entry name" value="ALMS_motif"/>
    <property type="match status" value="1"/>
</dbReference>
<reference evidence="6" key="1">
    <citation type="journal article" date="2023" name="Front. Mar. Sci.">
        <title>A new Merluccius polli reference genome to investigate the effects of global change in West African waters.</title>
        <authorList>
            <person name="Mateo J.L."/>
            <person name="Blanco-Fernandez C."/>
            <person name="Garcia-Vazquez E."/>
            <person name="Machado-Schiaffino G."/>
        </authorList>
    </citation>
    <scope>NUCLEOTIDE SEQUENCE</scope>
    <source>
        <strain evidence="6">C29</strain>
        <tissue evidence="6">Fin</tissue>
    </source>
</reference>
<feature type="compositionally biased region" description="Basic and acidic residues" evidence="4">
    <location>
        <begin position="154"/>
        <end position="199"/>
    </location>
</feature>
<organism evidence="6 7">
    <name type="scientific">Merluccius polli</name>
    <name type="common">Benguela hake</name>
    <name type="synonym">Merluccius cadenati</name>
    <dbReference type="NCBI Taxonomy" id="89951"/>
    <lineage>
        <taxon>Eukaryota</taxon>
        <taxon>Metazoa</taxon>
        <taxon>Chordata</taxon>
        <taxon>Craniata</taxon>
        <taxon>Vertebrata</taxon>
        <taxon>Euteleostomi</taxon>
        <taxon>Actinopterygii</taxon>
        <taxon>Neopterygii</taxon>
        <taxon>Teleostei</taxon>
        <taxon>Neoteleostei</taxon>
        <taxon>Acanthomorphata</taxon>
        <taxon>Zeiogadaria</taxon>
        <taxon>Gadariae</taxon>
        <taxon>Gadiformes</taxon>
        <taxon>Gadoidei</taxon>
        <taxon>Merlucciidae</taxon>
        <taxon>Merluccius</taxon>
    </lineage>
</organism>
<gene>
    <name evidence="6" type="primary">D7Ertd443e</name>
    <name evidence="6" type="ORF">N1851_000445</name>
</gene>
<comment type="subcellular location">
    <subcellularLocation>
        <location evidence="1">Cytoplasm</location>
        <location evidence="1">Cytoskeleton</location>
        <location evidence="1">Microtubule organizing center</location>
        <location evidence="1">Centrosome</location>
    </subcellularLocation>
</comment>
<feature type="domain" description="ALMS motif" evidence="5">
    <location>
        <begin position="61"/>
        <end position="174"/>
    </location>
</feature>
<evidence type="ECO:0000256" key="1">
    <source>
        <dbReference type="ARBA" id="ARBA00004300"/>
    </source>
</evidence>
<proteinExistence type="predicted"/>
<evidence type="ECO:0000256" key="3">
    <source>
        <dbReference type="ARBA" id="ARBA00023212"/>
    </source>
</evidence>
<evidence type="ECO:0000313" key="6">
    <source>
        <dbReference type="EMBL" id="KAK0156268.1"/>
    </source>
</evidence>
<dbReference type="InterPro" id="IPR029299">
    <property type="entry name" value="ALMS_motif"/>
</dbReference>
<evidence type="ECO:0000256" key="4">
    <source>
        <dbReference type="SAM" id="MobiDB-lite"/>
    </source>
</evidence>
<dbReference type="EMBL" id="JAOPHQ010000017">
    <property type="protein sequence ID" value="KAK0156268.1"/>
    <property type="molecule type" value="Genomic_DNA"/>
</dbReference>
<keyword evidence="2" id="KW-0963">Cytoplasm</keyword>
<evidence type="ECO:0000259" key="5">
    <source>
        <dbReference type="Pfam" id="PF15309"/>
    </source>
</evidence>
<feature type="compositionally biased region" description="Polar residues" evidence="4">
    <location>
        <begin position="113"/>
        <end position="125"/>
    </location>
</feature>
<evidence type="ECO:0000313" key="7">
    <source>
        <dbReference type="Proteomes" id="UP001174136"/>
    </source>
</evidence>
<feature type="compositionally biased region" description="Basic and acidic residues" evidence="4">
    <location>
        <begin position="127"/>
        <end position="145"/>
    </location>
</feature>
<feature type="compositionally biased region" description="Basic and acidic residues" evidence="4">
    <location>
        <begin position="75"/>
        <end position="86"/>
    </location>
</feature>
<name>A0AA47NC05_MERPO</name>
<evidence type="ECO:0000256" key="2">
    <source>
        <dbReference type="ARBA" id="ARBA00022490"/>
    </source>
</evidence>
<dbReference type="GO" id="GO:0005813">
    <property type="term" value="C:centrosome"/>
    <property type="evidence" value="ECO:0007669"/>
    <property type="project" value="UniProtKB-SubCell"/>
</dbReference>
<dbReference type="AlphaFoldDB" id="A0AA47NC05"/>
<accession>A0AA47NC05</accession>
<sequence length="222" mass="25859">MSVRLSLQKLNKAHLGFWATVGLCSTLGSKRPSPCFLGDCGVVLDAWQHRPSQCFRLSVWQEALERSRPAFVARSQDRVREMQRRAQERRRRKLLADSGGSADPRSGARPGRTRSQQSPLPSSVKDNLCRRRDGAITGRDMDPRSRRSPGVGSEGKRTRREETRREETKREETKREETKREETQREETKREETQREARLTNRQPAEIFRKRLLDQILQRNDH</sequence>
<protein>
    <submittedName>
        <fullName evidence="6">Centrosomal protein C10orf90</fullName>
    </submittedName>
</protein>